<feature type="compositionally biased region" description="Low complexity" evidence="10">
    <location>
        <begin position="1041"/>
        <end position="1061"/>
    </location>
</feature>
<dbReference type="GO" id="GO:0005874">
    <property type="term" value="C:microtubule"/>
    <property type="evidence" value="ECO:0007669"/>
    <property type="project" value="UniProtKB-KW"/>
</dbReference>
<dbReference type="GO" id="GO:0005524">
    <property type="term" value="F:ATP binding"/>
    <property type="evidence" value="ECO:0007669"/>
    <property type="project" value="UniProtKB-KW"/>
</dbReference>
<feature type="compositionally biased region" description="Low complexity" evidence="10">
    <location>
        <begin position="615"/>
        <end position="628"/>
    </location>
</feature>
<feature type="compositionally biased region" description="Gly residues" evidence="10">
    <location>
        <begin position="779"/>
        <end position="795"/>
    </location>
</feature>
<feature type="domain" description="Domain of unknown function at the cortex 1" evidence="11">
    <location>
        <begin position="4"/>
        <end position="169"/>
    </location>
</feature>
<dbReference type="InterPro" id="IPR013897">
    <property type="entry name" value="Duc1"/>
</dbReference>
<keyword evidence="9" id="KW-0206">Cytoskeleton</keyword>
<dbReference type="InterPro" id="IPR022780">
    <property type="entry name" value="Dynein_light_int_chain"/>
</dbReference>
<feature type="region of interest" description="Disordered" evidence="10">
    <location>
        <begin position="698"/>
        <end position="725"/>
    </location>
</feature>
<dbReference type="PANTHER" id="PTHR12688">
    <property type="entry name" value="DYNEIN LIGHT INTERMEDIATE CHAIN"/>
    <property type="match status" value="1"/>
</dbReference>
<dbReference type="PANTHER" id="PTHR12688:SF0">
    <property type="entry name" value="DYNEIN LIGHT INTERMEDIATE CHAIN"/>
    <property type="match status" value="1"/>
</dbReference>
<feature type="region of interest" description="Disordered" evidence="10">
    <location>
        <begin position="615"/>
        <end position="638"/>
    </location>
</feature>
<proteinExistence type="predicted"/>
<reference evidence="12" key="1">
    <citation type="submission" date="2014-08" db="EMBL/GenBank/DDBJ databases">
        <authorList>
            <person name="Sharma Rahul"/>
            <person name="Thines Marco"/>
        </authorList>
    </citation>
    <scope>NUCLEOTIDE SEQUENCE</scope>
</reference>
<dbReference type="EMBL" id="LN483167">
    <property type="protein sequence ID" value="CDZ97019.1"/>
    <property type="molecule type" value="Genomic_DNA"/>
</dbReference>
<evidence type="ECO:0000256" key="7">
    <source>
        <dbReference type="ARBA" id="ARBA00023017"/>
    </source>
</evidence>
<keyword evidence="4" id="KW-0493">Microtubule</keyword>
<feature type="compositionally biased region" description="Polar residues" evidence="10">
    <location>
        <begin position="504"/>
        <end position="515"/>
    </location>
</feature>
<sequence length="1145" mass="124105">MVKKLQVLVGSDRFHVEIPHVNDAARPTEIDTDKFVGRVLIRIKDFSGITPNGEPPVQDEVYFAGRSRKFSIQIEGRFKQRPGVKSYDYDEIQFGSDFDRLIDFPRNLFNAGMKVAQWIDPATFYEETPPNGRPYIMSPYAACMNTIAAWPAPDRAQDAVVVLRHTETESDGALKHNEKDVPPGMEDLIPAARVDEYSKKNRHLVRYWRFLGFKSDPKVAAWLTTNAPHILSTPSLQGSSSGPPKLTHRDSLGAVRRAASPGSPGSASASGTSTPTSPIMTDKKKTFGFSGLKAALNGNGSSGGNGRVKPEDVTTADKLNAVPEESDKIVSNKLDSQLGPWKFASPGIDIIEDNTFVFLNNSISTSKRRKFFCENNGKNRKDFVYSPDVVYATSFFTPMCDLNTLDLAIGPVRINLDQFFRDMPIRYSLRSTRHELVDGVQEEEVFCTISFHSLADLVPSPSSPTAYTPSIHSNSMASTSQPTSNLWADILDSVSQSHHHHQQTGQPATVQTQQRASRKNLIVLGEPRTGKSTILDSLLKCSSDRSGSSLVKPVIYPSVVKAAPSARRDAAMGYDWVDVREEGDEETLPPLSILTAPSSHPSLLDLIPLTLSYEPSTSSESANSSDTKSVGDGDRSSLSSSVLKDTAVLIVLDWTKPGRMITELLDWLEWVDLWAEKTAKRGESEENRERLQYHLQHYNEPPPISTSSANQSINPSPSKKSISLPLNQSAATGGEYVLPTTEVLPLGPGTLTKNSHGIPITIVCTKSDQIDTVAEELGLGGPAGSGGGGGKGGKGSWEERTDWIGQVLRVIGLMYGASLFYTSQNRPESFTLLRSYIIHRLFSSTTTSPQPPPTDQSSSTLATFQSTSSRFPFPYRANIFDRDRVVVPAGWDSWGKIQALGDGFDPVRITDAWEAGVKRRKAERTSEGEPAEVVDEEVEDIEDLWEDVVPDLENGINTRVAPRLTTTESEQAYLSRHYEIIQNDLARDPSRGLIASRAQGERSSGVVGPMGSDSLSLPNVQEAMALMNGSTPTLGKRDPLTRTPSTPVTTTTAGLSSLSSTVPSTGGQSSSLGSPASLLTGSAQGNGSSAQAAPSTEVLHQFFQSLLTSRKTTPAGVAGLSASTLGSSSSSSTTTNRNSEHAKNP</sequence>
<evidence type="ECO:0000256" key="3">
    <source>
        <dbReference type="ARBA" id="ARBA00022490"/>
    </source>
</evidence>
<feature type="domain" description="Domain of unknown function at the cortex 1" evidence="11">
    <location>
        <begin position="314"/>
        <end position="452"/>
    </location>
</feature>
<name>A0A0F7SI85_PHARH</name>
<dbReference type="GO" id="GO:0035974">
    <property type="term" value="C:meiotic spindle pole body"/>
    <property type="evidence" value="ECO:0007669"/>
    <property type="project" value="TreeGrafter"/>
</dbReference>
<evidence type="ECO:0000256" key="4">
    <source>
        <dbReference type="ARBA" id="ARBA00022701"/>
    </source>
</evidence>
<dbReference type="GO" id="GO:0000226">
    <property type="term" value="P:microtubule cytoskeleton organization"/>
    <property type="evidence" value="ECO:0007669"/>
    <property type="project" value="TreeGrafter"/>
</dbReference>
<evidence type="ECO:0000256" key="8">
    <source>
        <dbReference type="ARBA" id="ARBA00023175"/>
    </source>
</evidence>
<comment type="subcellular location">
    <subcellularLocation>
        <location evidence="1">Cytoplasm</location>
        <location evidence="1">Cytoskeleton</location>
    </subcellularLocation>
</comment>
<feature type="compositionally biased region" description="Low complexity" evidence="10">
    <location>
        <begin position="1081"/>
        <end position="1093"/>
    </location>
</feature>
<feature type="compositionally biased region" description="Low complexity" evidence="10">
    <location>
        <begin position="1118"/>
        <end position="1135"/>
    </location>
</feature>
<evidence type="ECO:0000313" key="12">
    <source>
        <dbReference type="EMBL" id="CDZ97019.1"/>
    </source>
</evidence>
<evidence type="ECO:0000256" key="5">
    <source>
        <dbReference type="ARBA" id="ARBA00022741"/>
    </source>
</evidence>
<evidence type="ECO:0000256" key="2">
    <source>
        <dbReference type="ARBA" id="ARBA00022448"/>
    </source>
</evidence>
<feature type="region of interest" description="Disordered" evidence="10">
    <location>
        <begin position="844"/>
        <end position="863"/>
    </location>
</feature>
<dbReference type="GO" id="GO:0005868">
    <property type="term" value="C:cytoplasmic dynein complex"/>
    <property type="evidence" value="ECO:0007669"/>
    <property type="project" value="InterPro"/>
</dbReference>
<organism evidence="12">
    <name type="scientific">Phaffia rhodozyma</name>
    <name type="common">Yeast</name>
    <name type="synonym">Xanthophyllomyces dendrorhous</name>
    <dbReference type="NCBI Taxonomy" id="264483"/>
    <lineage>
        <taxon>Eukaryota</taxon>
        <taxon>Fungi</taxon>
        <taxon>Dikarya</taxon>
        <taxon>Basidiomycota</taxon>
        <taxon>Agaricomycotina</taxon>
        <taxon>Tremellomycetes</taxon>
        <taxon>Cystofilobasidiales</taxon>
        <taxon>Mrakiaceae</taxon>
        <taxon>Phaffia</taxon>
    </lineage>
</organism>
<evidence type="ECO:0000256" key="10">
    <source>
        <dbReference type="SAM" id="MobiDB-lite"/>
    </source>
</evidence>
<dbReference type="Pfam" id="PF05783">
    <property type="entry name" value="DLIC"/>
    <property type="match status" value="2"/>
</dbReference>
<dbReference type="Pfam" id="PF08588">
    <property type="entry name" value="Duc1"/>
    <property type="match status" value="2"/>
</dbReference>
<dbReference type="GO" id="GO:0045504">
    <property type="term" value="F:dynein heavy chain binding"/>
    <property type="evidence" value="ECO:0007669"/>
    <property type="project" value="TreeGrafter"/>
</dbReference>
<protein>
    <submittedName>
        <fullName evidence="12">DYNC1LI, DNCLI</fullName>
    </submittedName>
</protein>
<accession>A0A0F7SI85</accession>
<dbReference type="GO" id="GO:0007018">
    <property type="term" value="P:microtubule-based movement"/>
    <property type="evidence" value="ECO:0007669"/>
    <property type="project" value="InterPro"/>
</dbReference>
<keyword evidence="8" id="KW-0505">Motor protein</keyword>
<dbReference type="AlphaFoldDB" id="A0A0F7SI85"/>
<evidence type="ECO:0000256" key="1">
    <source>
        <dbReference type="ARBA" id="ARBA00004245"/>
    </source>
</evidence>
<feature type="compositionally biased region" description="Low complexity" evidence="10">
    <location>
        <begin position="258"/>
        <end position="278"/>
    </location>
</feature>
<dbReference type="InterPro" id="IPR008467">
    <property type="entry name" value="Dynein1_light_intermed_chain"/>
</dbReference>
<keyword evidence="7" id="KW-0243">Dynein</keyword>
<evidence type="ECO:0000256" key="9">
    <source>
        <dbReference type="ARBA" id="ARBA00023212"/>
    </source>
</evidence>
<feature type="region of interest" description="Disordered" evidence="10">
    <location>
        <begin position="1029"/>
        <end position="1093"/>
    </location>
</feature>
<feature type="region of interest" description="Disordered" evidence="10">
    <location>
        <begin position="495"/>
        <end position="515"/>
    </location>
</feature>
<keyword evidence="6" id="KW-0067">ATP-binding</keyword>
<feature type="region of interest" description="Disordered" evidence="10">
    <location>
        <begin position="254"/>
        <end position="281"/>
    </location>
</feature>
<feature type="region of interest" description="Disordered" evidence="10">
    <location>
        <begin position="779"/>
        <end position="798"/>
    </location>
</feature>
<feature type="compositionally biased region" description="Polar residues" evidence="10">
    <location>
        <begin position="1062"/>
        <end position="1080"/>
    </location>
</feature>
<evidence type="ECO:0000259" key="11">
    <source>
        <dbReference type="Pfam" id="PF08588"/>
    </source>
</evidence>
<keyword evidence="5" id="KW-0547">Nucleotide-binding</keyword>
<evidence type="ECO:0000256" key="6">
    <source>
        <dbReference type="ARBA" id="ARBA00022840"/>
    </source>
</evidence>
<feature type="region of interest" description="Disordered" evidence="10">
    <location>
        <begin position="1111"/>
        <end position="1145"/>
    </location>
</feature>
<keyword evidence="2" id="KW-0813">Transport</keyword>
<feature type="compositionally biased region" description="Low complexity" evidence="10">
    <location>
        <begin position="712"/>
        <end position="725"/>
    </location>
</feature>
<keyword evidence="3" id="KW-0963">Cytoplasm</keyword>